<evidence type="ECO:0000256" key="1">
    <source>
        <dbReference type="ARBA" id="ARBA00001966"/>
    </source>
</evidence>
<organism evidence="11 12">
    <name type="scientific">Plasmodium relictum</name>
    <dbReference type="NCBI Taxonomy" id="85471"/>
    <lineage>
        <taxon>Eukaryota</taxon>
        <taxon>Sar</taxon>
        <taxon>Alveolata</taxon>
        <taxon>Apicomplexa</taxon>
        <taxon>Aconoidasida</taxon>
        <taxon>Haemosporida</taxon>
        <taxon>Plasmodiidae</taxon>
        <taxon>Plasmodium</taxon>
        <taxon>Plasmodium (Haemamoeba)</taxon>
    </lineage>
</organism>
<dbReference type="Gene3D" id="3.90.79.10">
    <property type="entry name" value="Nucleoside Triphosphate Pyrophosphohydrolase"/>
    <property type="match status" value="1"/>
</dbReference>
<dbReference type="SUPFAM" id="SSF48150">
    <property type="entry name" value="DNA-glycosylase"/>
    <property type="match status" value="1"/>
</dbReference>
<dbReference type="GO" id="GO:0034039">
    <property type="term" value="F:8-oxo-7,8-dihydroguanine DNA N-glycosylase activity"/>
    <property type="evidence" value="ECO:0007669"/>
    <property type="project" value="TreeGrafter"/>
</dbReference>
<dbReference type="AlphaFoldDB" id="A0A1J1H5H8"/>
<sequence length="568" mass="67944">MKKEKEEFSRIKENGNYHSDYHYNFLQKNSIQLKKNLLEWYYKYRRRLPWRNDSPPYTTNVQLNECKNQNNILNYFIKNDKKKYIIENISINEKTCDSKREKRVIKVKKEQDNIASQKLKKMKKENANEDNKKLCNLISNSDNFDMKKNENILIINKKTEHENVDNYLLDKDNLSLKGYKIYISEIMLQQTKVHTVLNFYLKWMDKWKNIFELSKSTLDEVLIVWKGLGYYNRAKNLLECCKTVVEKYNGIFPNDLKLLKELPGIGNYTSKAICIHLYNRKDICIDTNIIRIFSRITDTINYYNSTILSKHCEKVSHILCSDESNYSDLSQALMDLGSSICNNSPQCNICPINKNCLIYLKRNKKNNLFNMEHSDDCELCIKERNVEIKNVPLVKKKKKTDKICLVLLIKKKNNENRIDENDLNNIDNSNLDYYLMIKNKDSNLFSMHYLFPFVLLDKYDKQILHLHLNGILRNLNLSNDQKDSFLYINNFKHKFSHLTYDTYIYLCSILEYKNMAMNEEEYTWIKLKDIKDFTHNTFCQHIIDHYKKSMNEKKNSLSCRYKDYIENN</sequence>
<keyword evidence="8" id="KW-0234">DNA repair</keyword>
<evidence type="ECO:0000256" key="2">
    <source>
        <dbReference type="ARBA" id="ARBA00008343"/>
    </source>
</evidence>
<feature type="domain" description="HhH-GPD" evidence="10">
    <location>
        <begin position="187"/>
        <end position="339"/>
    </location>
</feature>
<dbReference type="InterPro" id="IPR023170">
    <property type="entry name" value="HhH_base_excis_C"/>
</dbReference>
<evidence type="ECO:0000256" key="4">
    <source>
        <dbReference type="ARBA" id="ARBA00022763"/>
    </source>
</evidence>
<comment type="cofactor">
    <cofactor evidence="1">
        <name>[4Fe-4S] cluster</name>
        <dbReference type="ChEBI" id="CHEBI:49883"/>
    </cofactor>
</comment>
<evidence type="ECO:0000313" key="11">
    <source>
        <dbReference type="EMBL" id="CRH00166.1"/>
    </source>
</evidence>
<dbReference type="EMBL" id="LN835304">
    <property type="protein sequence ID" value="CRH00166.1"/>
    <property type="molecule type" value="Genomic_DNA"/>
</dbReference>
<evidence type="ECO:0000256" key="6">
    <source>
        <dbReference type="ARBA" id="ARBA00023004"/>
    </source>
</evidence>
<dbReference type="Pfam" id="PF00730">
    <property type="entry name" value="HhH-GPD"/>
    <property type="match status" value="1"/>
</dbReference>
<dbReference type="InterPro" id="IPR003265">
    <property type="entry name" value="HhH-GPD_domain"/>
</dbReference>
<dbReference type="InterPro" id="IPR044298">
    <property type="entry name" value="MIG/MutY"/>
</dbReference>
<dbReference type="GO" id="GO:0006298">
    <property type="term" value="P:mismatch repair"/>
    <property type="evidence" value="ECO:0007669"/>
    <property type="project" value="TreeGrafter"/>
</dbReference>
<dbReference type="InterPro" id="IPR011257">
    <property type="entry name" value="DNA_glycosylase"/>
</dbReference>
<dbReference type="Gene3D" id="1.10.1670.10">
    <property type="entry name" value="Helix-hairpin-Helix base-excision DNA repair enzymes (C-terminal)"/>
    <property type="match status" value="1"/>
</dbReference>
<dbReference type="GO" id="GO:0032357">
    <property type="term" value="F:oxidized purine DNA binding"/>
    <property type="evidence" value="ECO:0007669"/>
    <property type="project" value="TreeGrafter"/>
</dbReference>
<dbReference type="KEGG" id="prel:PRELSG_0926600"/>
<keyword evidence="6" id="KW-0408">Iron</keyword>
<name>A0A1J1H5H8_PLARL</name>
<dbReference type="GO" id="GO:0005634">
    <property type="term" value="C:nucleus"/>
    <property type="evidence" value="ECO:0007669"/>
    <property type="project" value="TreeGrafter"/>
</dbReference>
<dbReference type="VEuPathDB" id="PlasmoDB:PRELSG_0926600"/>
<dbReference type="RefSeq" id="XP_028533171.1">
    <property type="nucleotide sequence ID" value="XM_028676709.1"/>
</dbReference>
<dbReference type="GO" id="GO:0046872">
    <property type="term" value="F:metal ion binding"/>
    <property type="evidence" value="ECO:0007669"/>
    <property type="project" value="UniProtKB-KW"/>
</dbReference>
<proteinExistence type="inferred from homology"/>
<dbReference type="PANTHER" id="PTHR42944:SF1">
    <property type="entry name" value="ADENINE DNA GLYCOSYLASE"/>
    <property type="match status" value="1"/>
</dbReference>
<evidence type="ECO:0000256" key="8">
    <source>
        <dbReference type="ARBA" id="ARBA00023204"/>
    </source>
</evidence>
<dbReference type="GO" id="GO:0035485">
    <property type="term" value="F:adenine/guanine mispair binding"/>
    <property type="evidence" value="ECO:0007669"/>
    <property type="project" value="TreeGrafter"/>
</dbReference>
<dbReference type="Gene3D" id="1.10.340.30">
    <property type="entry name" value="Hypothetical protein, domain 2"/>
    <property type="match status" value="1"/>
</dbReference>
<keyword evidence="4" id="KW-0227">DNA damage</keyword>
<dbReference type="SMART" id="SM00478">
    <property type="entry name" value="ENDO3c"/>
    <property type="match status" value="1"/>
</dbReference>
<comment type="similarity">
    <text evidence="2">Belongs to the Nth/MutY family.</text>
</comment>
<dbReference type="PANTHER" id="PTHR42944">
    <property type="entry name" value="ADENINE DNA GLYCOSYLASE"/>
    <property type="match status" value="1"/>
</dbReference>
<accession>A0A1J1H5H8</accession>
<evidence type="ECO:0000256" key="3">
    <source>
        <dbReference type="ARBA" id="ARBA00022723"/>
    </source>
</evidence>
<dbReference type="OrthoDB" id="10248838at2759"/>
<keyword evidence="3" id="KW-0479">Metal-binding</keyword>
<gene>
    <name evidence="11" type="ORF">PRELSG_0926600</name>
</gene>
<evidence type="ECO:0000256" key="5">
    <source>
        <dbReference type="ARBA" id="ARBA00022801"/>
    </source>
</evidence>
<evidence type="ECO:0000313" key="12">
    <source>
        <dbReference type="Proteomes" id="UP000220158"/>
    </source>
</evidence>
<keyword evidence="9" id="KW-0326">Glycosidase</keyword>
<keyword evidence="12" id="KW-1185">Reference proteome</keyword>
<dbReference type="GO" id="GO:0006284">
    <property type="term" value="P:base-excision repair"/>
    <property type="evidence" value="ECO:0007669"/>
    <property type="project" value="InterPro"/>
</dbReference>
<evidence type="ECO:0000256" key="9">
    <source>
        <dbReference type="ARBA" id="ARBA00023295"/>
    </source>
</evidence>
<dbReference type="GO" id="GO:0000701">
    <property type="term" value="F:purine-specific mismatch base pair DNA N-glycosylase activity"/>
    <property type="evidence" value="ECO:0007669"/>
    <property type="project" value="TreeGrafter"/>
</dbReference>
<dbReference type="Proteomes" id="UP000220158">
    <property type="component" value="Chromosome 9"/>
</dbReference>
<evidence type="ECO:0000256" key="7">
    <source>
        <dbReference type="ARBA" id="ARBA00023014"/>
    </source>
</evidence>
<evidence type="ECO:0000259" key="10">
    <source>
        <dbReference type="SMART" id="SM00478"/>
    </source>
</evidence>
<keyword evidence="7" id="KW-0411">Iron-sulfur</keyword>
<dbReference type="CDD" id="cd00056">
    <property type="entry name" value="ENDO3c"/>
    <property type="match status" value="1"/>
</dbReference>
<reference evidence="11 12" key="1">
    <citation type="submission" date="2015-04" db="EMBL/GenBank/DDBJ databases">
        <authorList>
            <consortium name="Pathogen Informatics"/>
        </authorList>
    </citation>
    <scope>NUCLEOTIDE SEQUENCE [LARGE SCALE GENOMIC DNA]</scope>
    <source>
        <strain evidence="11 12">SGS1</strain>
    </source>
</reference>
<dbReference type="GO" id="GO:0051536">
    <property type="term" value="F:iron-sulfur cluster binding"/>
    <property type="evidence" value="ECO:0007669"/>
    <property type="project" value="UniProtKB-KW"/>
</dbReference>
<dbReference type="GeneID" id="39736278"/>
<protein>
    <submittedName>
        <fullName evidence="11">A/G-specific adenine glycosylase, putative</fullName>
    </submittedName>
</protein>
<keyword evidence="5" id="KW-0378">Hydrolase</keyword>